<comment type="caution">
    <text evidence="3">The sequence shown here is derived from an EMBL/GenBank/DDBJ whole genome shotgun (WGS) entry which is preliminary data.</text>
</comment>
<keyword evidence="2" id="KW-0812">Transmembrane</keyword>
<dbReference type="KEGG" id="sapo:SAPIO_CDS1146"/>
<feature type="region of interest" description="Disordered" evidence="1">
    <location>
        <begin position="109"/>
        <end position="133"/>
    </location>
</feature>
<sequence>MEDFLWDALGQDGQFYIEGLDSLMFSRPFFPFLFFLRHIQSSHNYITVGHKEIFQAFLDGIPDEKLQNFGSGEYTIATDYTNGYRLDHQGLNTNPAEHPWIHRLYVQPVGGSSSQSKSKRNKKNKSNSSIAARCHATDDVQPQEGGLRMVFALSRPSTGVTIAALALLPVAATTTYLLILNARVSKSTSSTAGRRARAPSGSFIAAIPSSIPKPVSLPEDVAADDSDWVLAYERITSDPVKLSSLKYTASALSQDPTSTESSDLLTAYSRAVQIAFSHTPQASLIRKAMKEPQVKRTFDADWINNLAFNVGDVANGIWRVTHRGGSPKGLGRASERIECIGDPPASYKGERIGALIIAAVEEVQGGSGDEVVFVNETWMWRKKDAKSVMIETTIGGWLHVLLAKWLVTKGIEATVSGKGKEE</sequence>
<dbReference type="Proteomes" id="UP000028545">
    <property type="component" value="Unassembled WGS sequence"/>
</dbReference>
<evidence type="ECO:0000313" key="4">
    <source>
        <dbReference type="Proteomes" id="UP000028545"/>
    </source>
</evidence>
<gene>
    <name evidence="3" type="ORF">SAPIO_CDS1146</name>
</gene>
<keyword evidence="2" id="KW-1133">Transmembrane helix</keyword>
<reference evidence="3 4" key="1">
    <citation type="journal article" date="2014" name="Genome Announc.">
        <title>Draft genome sequence of the pathogenic fungus Scedosporium apiospermum.</title>
        <authorList>
            <person name="Vandeputte P."/>
            <person name="Ghamrawi S."/>
            <person name="Rechenmann M."/>
            <person name="Iltis A."/>
            <person name="Giraud S."/>
            <person name="Fleury M."/>
            <person name="Thornton C."/>
            <person name="Delhaes L."/>
            <person name="Meyer W."/>
            <person name="Papon N."/>
            <person name="Bouchara J.P."/>
        </authorList>
    </citation>
    <scope>NUCLEOTIDE SEQUENCE [LARGE SCALE GENOMIC DNA]</scope>
    <source>
        <strain evidence="3 4">IHEM 14462</strain>
    </source>
</reference>
<proteinExistence type="predicted"/>
<keyword evidence="4" id="KW-1185">Reference proteome</keyword>
<dbReference type="EMBL" id="JOWA01000044">
    <property type="protein sequence ID" value="KEZ46249.1"/>
    <property type="molecule type" value="Genomic_DNA"/>
</dbReference>
<dbReference type="AlphaFoldDB" id="A0A084GFY7"/>
<protein>
    <submittedName>
        <fullName evidence="3">Uncharacterized protein</fullName>
    </submittedName>
</protein>
<name>A0A084GFY7_PSEDA</name>
<dbReference type="VEuPathDB" id="FungiDB:SAPIO_CDS1146"/>
<dbReference type="GeneID" id="27720218"/>
<dbReference type="OrthoDB" id="5599753at2759"/>
<organism evidence="3 4">
    <name type="scientific">Pseudallescheria apiosperma</name>
    <name type="common">Scedosporium apiospermum</name>
    <dbReference type="NCBI Taxonomy" id="563466"/>
    <lineage>
        <taxon>Eukaryota</taxon>
        <taxon>Fungi</taxon>
        <taxon>Dikarya</taxon>
        <taxon>Ascomycota</taxon>
        <taxon>Pezizomycotina</taxon>
        <taxon>Sordariomycetes</taxon>
        <taxon>Hypocreomycetidae</taxon>
        <taxon>Microascales</taxon>
        <taxon>Microascaceae</taxon>
        <taxon>Scedosporium</taxon>
    </lineage>
</organism>
<evidence type="ECO:0000256" key="2">
    <source>
        <dbReference type="SAM" id="Phobius"/>
    </source>
</evidence>
<evidence type="ECO:0000256" key="1">
    <source>
        <dbReference type="SAM" id="MobiDB-lite"/>
    </source>
</evidence>
<accession>A0A084GFY7</accession>
<dbReference type="HOGENOM" id="CLU_650795_0_0_1"/>
<evidence type="ECO:0000313" key="3">
    <source>
        <dbReference type="EMBL" id="KEZ46249.1"/>
    </source>
</evidence>
<feature type="transmembrane region" description="Helical" evidence="2">
    <location>
        <begin position="158"/>
        <end position="179"/>
    </location>
</feature>
<keyword evidence="2" id="KW-0472">Membrane</keyword>
<dbReference type="RefSeq" id="XP_016646048.1">
    <property type="nucleotide sequence ID" value="XM_016784493.1"/>
</dbReference>